<reference evidence="1" key="1">
    <citation type="journal article" date="2015" name="Nature">
        <title>Complex archaea that bridge the gap between prokaryotes and eukaryotes.</title>
        <authorList>
            <person name="Spang A."/>
            <person name="Saw J.H."/>
            <person name="Jorgensen S.L."/>
            <person name="Zaremba-Niedzwiedzka K."/>
            <person name="Martijn J."/>
            <person name="Lind A.E."/>
            <person name="van Eijk R."/>
            <person name="Schleper C."/>
            <person name="Guy L."/>
            <person name="Ettema T.J."/>
        </authorList>
    </citation>
    <scope>NUCLEOTIDE SEQUENCE</scope>
</reference>
<dbReference type="Gene3D" id="3.40.50.2000">
    <property type="entry name" value="Glycogen Phosphorylase B"/>
    <property type="match status" value="2"/>
</dbReference>
<feature type="non-terminal residue" evidence="1">
    <location>
        <position position="1"/>
    </location>
</feature>
<dbReference type="SUPFAM" id="SSF53756">
    <property type="entry name" value="UDP-Glycosyltransferase/glycogen phosphorylase"/>
    <property type="match status" value="1"/>
</dbReference>
<accession>A0A0F9DH56</accession>
<dbReference type="AlphaFoldDB" id="A0A0F9DH56"/>
<dbReference type="EMBL" id="LAZR01028945">
    <property type="protein sequence ID" value="KKL61033.1"/>
    <property type="molecule type" value="Genomic_DNA"/>
</dbReference>
<dbReference type="Pfam" id="PF13692">
    <property type="entry name" value="Glyco_trans_1_4"/>
    <property type="match status" value="1"/>
</dbReference>
<evidence type="ECO:0000313" key="1">
    <source>
        <dbReference type="EMBL" id="KKL61033.1"/>
    </source>
</evidence>
<dbReference type="CDD" id="cd03801">
    <property type="entry name" value="GT4_PimA-like"/>
    <property type="match status" value="1"/>
</dbReference>
<dbReference type="PANTHER" id="PTHR12526:SF630">
    <property type="entry name" value="GLYCOSYLTRANSFERASE"/>
    <property type="match status" value="1"/>
</dbReference>
<comment type="caution">
    <text evidence="1">The sequence shown here is derived from an EMBL/GenBank/DDBJ whole genome shotgun (WGS) entry which is preliminary data.</text>
</comment>
<proteinExistence type="predicted"/>
<name>A0A0F9DH56_9ZZZZ</name>
<organism evidence="1">
    <name type="scientific">marine sediment metagenome</name>
    <dbReference type="NCBI Taxonomy" id="412755"/>
    <lineage>
        <taxon>unclassified sequences</taxon>
        <taxon>metagenomes</taxon>
        <taxon>ecological metagenomes</taxon>
    </lineage>
</organism>
<dbReference type="PANTHER" id="PTHR12526">
    <property type="entry name" value="GLYCOSYLTRANSFERASE"/>
    <property type="match status" value="1"/>
</dbReference>
<gene>
    <name evidence="1" type="ORF">LCGC14_2199410</name>
</gene>
<protein>
    <submittedName>
        <fullName evidence="1">Uncharacterized protein</fullName>
    </submittedName>
</protein>
<sequence length="146" mass="16374">VLGSKYPKRFQMVSVGEDPAFAKEKPPWLNYAMNNSREDMAKLMRQIDIWIIASYTEGLGRMTLEAMSSGCAIVATSTNAEFLVHNENCLLVEPGDINGMSKAVESLYLDKALKERLIEASYQTAVTNSNPKEYVKSWEKLIGDLF</sequence>